<dbReference type="EMBL" id="BKCJ011221653">
    <property type="protein sequence ID" value="GFD05929.1"/>
    <property type="molecule type" value="Genomic_DNA"/>
</dbReference>
<dbReference type="Gene3D" id="3.10.10.10">
    <property type="entry name" value="HIV Type 1 Reverse Transcriptase, subunit A, domain 1"/>
    <property type="match status" value="1"/>
</dbReference>
<dbReference type="AlphaFoldDB" id="A0A699T992"/>
<feature type="non-terminal residue" evidence="1">
    <location>
        <position position="1"/>
    </location>
</feature>
<name>A0A699T992_TANCI</name>
<evidence type="ECO:0000313" key="1">
    <source>
        <dbReference type="EMBL" id="GFD05929.1"/>
    </source>
</evidence>
<reference evidence="1" key="1">
    <citation type="journal article" date="2019" name="Sci. Rep.">
        <title>Draft genome of Tanacetum cinerariifolium, the natural source of mosquito coil.</title>
        <authorList>
            <person name="Yamashiro T."/>
            <person name="Shiraishi A."/>
            <person name="Satake H."/>
            <person name="Nakayama K."/>
        </authorList>
    </citation>
    <scope>NUCLEOTIDE SEQUENCE</scope>
</reference>
<accession>A0A699T992</accession>
<keyword evidence="1" id="KW-0548">Nucleotidyltransferase</keyword>
<comment type="caution">
    <text evidence="1">The sequence shown here is derived from an EMBL/GenBank/DDBJ whole genome shotgun (WGS) entry which is preliminary data.</text>
</comment>
<dbReference type="SUPFAM" id="SSF56672">
    <property type="entry name" value="DNA/RNA polymerases"/>
    <property type="match status" value="1"/>
</dbReference>
<gene>
    <name evidence="1" type="ORF">Tci_877898</name>
</gene>
<sequence length="201" mass="23195">DFQYNPKSRSPTLVSDDLISESDYSKVPIVKSSLPTLTPFGESDFFLEEIEYFLNDDSIPTGIENSVYDPEGDILFLEKLLNEDPFQLPPMDLKLAEESKEKSSVEEPPELKLKELPSYLEYAFLEDSNKLPVIIDPRFYTHKILMEDDYKPAVQNQRRVNPKIHDVMKKEVIKLLDASMIYPISDSPWVSPIHCVPKREV</sequence>
<keyword evidence="1" id="KW-0695">RNA-directed DNA polymerase</keyword>
<organism evidence="1">
    <name type="scientific">Tanacetum cinerariifolium</name>
    <name type="common">Dalmatian daisy</name>
    <name type="synonym">Chrysanthemum cinerariifolium</name>
    <dbReference type="NCBI Taxonomy" id="118510"/>
    <lineage>
        <taxon>Eukaryota</taxon>
        <taxon>Viridiplantae</taxon>
        <taxon>Streptophyta</taxon>
        <taxon>Embryophyta</taxon>
        <taxon>Tracheophyta</taxon>
        <taxon>Spermatophyta</taxon>
        <taxon>Magnoliopsida</taxon>
        <taxon>eudicotyledons</taxon>
        <taxon>Gunneridae</taxon>
        <taxon>Pentapetalae</taxon>
        <taxon>asterids</taxon>
        <taxon>campanulids</taxon>
        <taxon>Asterales</taxon>
        <taxon>Asteraceae</taxon>
        <taxon>Asteroideae</taxon>
        <taxon>Anthemideae</taxon>
        <taxon>Anthemidinae</taxon>
        <taxon>Tanacetum</taxon>
    </lineage>
</organism>
<dbReference type="InterPro" id="IPR043502">
    <property type="entry name" value="DNA/RNA_pol_sf"/>
</dbReference>
<proteinExistence type="predicted"/>
<keyword evidence="1" id="KW-0808">Transferase</keyword>
<protein>
    <submittedName>
        <fullName evidence="1">Reverse transcriptase domain-containing protein</fullName>
    </submittedName>
</protein>
<dbReference type="GO" id="GO:0003964">
    <property type="term" value="F:RNA-directed DNA polymerase activity"/>
    <property type="evidence" value="ECO:0007669"/>
    <property type="project" value="UniProtKB-KW"/>
</dbReference>